<dbReference type="GO" id="GO:0016787">
    <property type="term" value="F:hydrolase activity"/>
    <property type="evidence" value="ECO:0007669"/>
    <property type="project" value="UniProtKB-UniRule"/>
</dbReference>
<evidence type="ECO:0000259" key="3">
    <source>
        <dbReference type="Pfam" id="PF12850"/>
    </source>
</evidence>
<name>A0A1I0YM13_9FIRM</name>
<dbReference type="GO" id="GO:0046872">
    <property type="term" value="F:metal ion binding"/>
    <property type="evidence" value="ECO:0007669"/>
    <property type="project" value="UniProtKB-KW"/>
</dbReference>
<dbReference type="Proteomes" id="UP000198838">
    <property type="component" value="Unassembled WGS sequence"/>
</dbReference>
<dbReference type="Pfam" id="PF12850">
    <property type="entry name" value="Metallophos_2"/>
    <property type="match status" value="1"/>
</dbReference>
<dbReference type="InterPro" id="IPR000979">
    <property type="entry name" value="Phosphodiesterase_MJ0936/Vps29"/>
</dbReference>
<comment type="similarity">
    <text evidence="1 2">Belongs to the metallophosphoesterase superfamily. YfcE family.</text>
</comment>
<dbReference type="PANTHER" id="PTHR11124">
    <property type="entry name" value="VACUOLAR SORTING PROTEIN VPS29"/>
    <property type="match status" value="1"/>
</dbReference>
<dbReference type="STRING" id="1120918.SAMN05216249_110103"/>
<evidence type="ECO:0000256" key="2">
    <source>
        <dbReference type="RuleBase" id="RU362039"/>
    </source>
</evidence>
<dbReference type="EMBL" id="FOJY01000010">
    <property type="protein sequence ID" value="SFB14241.1"/>
    <property type="molecule type" value="Genomic_DNA"/>
</dbReference>
<dbReference type="NCBIfam" id="TIGR00040">
    <property type="entry name" value="yfcE"/>
    <property type="match status" value="1"/>
</dbReference>
<dbReference type="SUPFAM" id="SSF56300">
    <property type="entry name" value="Metallo-dependent phosphatases"/>
    <property type="match status" value="1"/>
</dbReference>
<keyword evidence="2" id="KW-0479">Metal-binding</keyword>
<evidence type="ECO:0000313" key="4">
    <source>
        <dbReference type="EMBL" id="SFB14241.1"/>
    </source>
</evidence>
<reference evidence="4 5" key="1">
    <citation type="submission" date="2016-10" db="EMBL/GenBank/DDBJ databases">
        <authorList>
            <person name="de Groot N.N."/>
        </authorList>
    </citation>
    <scope>NUCLEOTIDE SEQUENCE [LARGE SCALE GENOMIC DNA]</scope>
    <source>
        <strain evidence="4 5">DSM 5522</strain>
    </source>
</reference>
<comment type="cofactor">
    <cofactor evidence="2">
        <name>a divalent metal cation</name>
        <dbReference type="ChEBI" id="CHEBI:60240"/>
    </cofactor>
</comment>
<protein>
    <recommendedName>
        <fullName evidence="2">Phosphoesterase</fullName>
        <ecNumber evidence="2">3.1.4.-</ecNumber>
    </recommendedName>
</protein>
<organism evidence="4 5">
    <name type="scientific">Acetitomaculum ruminis DSM 5522</name>
    <dbReference type="NCBI Taxonomy" id="1120918"/>
    <lineage>
        <taxon>Bacteria</taxon>
        <taxon>Bacillati</taxon>
        <taxon>Bacillota</taxon>
        <taxon>Clostridia</taxon>
        <taxon>Lachnospirales</taxon>
        <taxon>Lachnospiraceae</taxon>
        <taxon>Acetitomaculum</taxon>
    </lineage>
</organism>
<dbReference type="Gene3D" id="3.60.21.10">
    <property type="match status" value="1"/>
</dbReference>
<keyword evidence="5" id="KW-1185">Reference proteome</keyword>
<gene>
    <name evidence="4" type="ORF">SAMN05216249_110103</name>
</gene>
<dbReference type="InterPro" id="IPR024654">
    <property type="entry name" value="Calcineurin-like_PHP_lpxH"/>
</dbReference>
<evidence type="ECO:0000313" key="5">
    <source>
        <dbReference type="Proteomes" id="UP000198838"/>
    </source>
</evidence>
<evidence type="ECO:0000256" key="1">
    <source>
        <dbReference type="ARBA" id="ARBA00008950"/>
    </source>
</evidence>
<dbReference type="EC" id="3.1.4.-" evidence="2"/>
<dbReference type="OrthoDB" id="9800565at2"/>
<feature type="domain" description="Calcineurin-like phosphoesterase" evidence="3">
    <location>
        <begin position="1"/>
        <end position="159"/>
    </location>
</feature>
<proteinExistence type="inferred from homology"/>
<sequence>MKYMAASDIHGNAYYCEKLMDAFEKEGANKLLIAGDLAAYSSWGVSNNEGLFVHDILNQYAQDIICVSGNCDDPEEQVDYDFDMREILKVVSFEDKKIYLTHGHIYNPSNPPKMEKGSILLCGHSHIPAYEEYKDYIYLNPGSVSKPRRGSWHGYLLLTENEFIWKDLDGNIMHKIP</sequence>
<dbReference type="InterPro" id="IPR029052">
    <property type="entry name" value="Metallo-depent_PP-like"/>
</dbReference>
<accession>A0A1I0YM13</accession>
<dbReference type="NCBIfam" id="NF006988">
    <property type="entry name" value="PRK09453.1"/>
    <property type="match status" value="1"/>
</dbReference>
<dbReference type="AlphaFoldDB" id="A0A1I0YM13"/>